<dbReference type="InterPro" id="IPR025164">
    <property type="entry name" value="Toastrack_DUF4097"/>
</dbReference>
<protein>
    <recommendedName>
        <fullName evidence="1">DUF4097 domain-containing protein</fullName>
    </recommendedName>
</protein>
<evidence type="ECO:0000313" key="3">
    <source>
        <dbReference type="Proteomes" id="UP000193642"/>
    </source>
</evidence>
<name>A0A1Y2BEH4_9FUNG</name>
<reference evidence="2 3" key="1">
    <citation type="submission" date="2016-07" db="EMBL/GenBank/DDBJ databases">
        <title>Pervasive Adenine N6-methylation of Active Genes in Fungi.</title>
        <authorList>
            <consortium name="DOE Joint Genome Institute"/>
            <person name="Mondo S.J."/>
            <person name="Dannebaum R.O."/>
            <person name="Kuo R.C."/>
            <person name="Labutti K."/>
            <person name="Haridas S."/>
            <person name="Kuo A."/>
            <person name="Salamov A."/>
            <person name="Ahrendt S.R."/>
            <person name="Lipzen A."/>
            <person name="Sullivan W."/>
            <person name="Andreopoulos W.B."/>
            <person name="Clum A."/>
            <person name="Lindquist E."/>
            <person name="Daum C."/>
            <person name="Ramamoorthy G.K."/>
            <person name="Gryganskyi A."/>
            <person name="Culley D."/>
            <person name="Magnuson J.K."/>
            <person name="James T.Y."/>
            <person name="O'Malley M.A."/>
            <person name="Stajich J.E."/>
            <person name="Spatafora J.W."/>
            <person name="Visel A."/>
            <person name="Grigoriev I.V."/>
        </authorList>
    </citation>
    <scope>NUCLEOTIDE SEQUENCE [LARGE SCALE GENOMIC DNA]</scope>
    <source>
        <strain evidence="2 3">JEL800</strain>
    </source>
</reference>
<evidence type="ECO:0000313" key="2">
    <source>
        <dbReference type="EMBL" id="ORY33238.1"/>
    </source>
</evidence>
<gene>
    <name evidence="2" type="ORF">BCR33DRAFT_856302</name>
</gene>
<sequence>MTSSAPAPAPPTRSRTVDLTLSGSAYFDVIVRKGAEPENGVQVRAVRTAGLHHYFSETKISIDSHEGKSAIRVTTPTFSNFAIGGWGDTLYLKIFITLNRDIEEFTCQGDLLQLSFEAGVHVSRVVDVKSRSGDVKIVSALNVETLALACGTGNITIENTVTTSKDITLQANNGIIRAARPLDARNLRVIAGTGPILLDNVTAAEEVNLESKAGGIEALEIKSNSFTASTDTNVATGALTGILSFSKVTTLNAVILQTNTGGISGQFVGYETLIGSAKFGAINITLTPGSGGSSTSLSTEFGAVDAVVKDYKGKFDAKGSTISIRGAGDSLDGNHQGIIHGIIRENHEKSNANISLRTMNGNVDVKFIQLSPTASSEPTFVAPPSYDEQA</sequence>
<dbReference type="Pfam" id="PF13349">
    <property type="entry name" value="DUF4097"/>
    <property type="match status" value="1"/>
</dbReference>
<accession>A0A1Y2BEH4</accession>
<dbReference type="AlphaFoldDB" id="A0A1Y2BEH4"/>
<evidence type="ECO:0000259" key="1">
    <source>
        <dbReference type="Pfam" id="PF13349"/>
    </source>
</evidence>
<feature type="domain" description="DUF4097" evidence="1">
    <location>
        <begin position="126"/>
        <end position="224"/>
    </location>
</feature>
<keyword evidence="3" id="KW-1185">Reference proteome</keyword>
<proteinExistence type="predicted"/>
<dbReference type="OrthoDB" id="2138442at2759"/>
<dbReference type="EMBL" id="MCGO01000068">
    <property type="protein sequence ID" value="ORY33238.1"/>
    <property type="molecule type" value="Genomic_DNA"/>
</dbReference>
<dbReference type="Proteomes" id="UP000193642">
    <property type="component" value="Unassembled WGS sequence"/>
</dbReference>
<organism evidence="2 3">
    <name type="scientific">Rhizoclosmatium globosum</name>
    <dbReference type="NCBI Taxonomy" id="329046"/>
    <lineage>
        <taxon>Eukaryota</taxon>
        <taxon>Fungi</taxon>
        <taxon>Fungi incertae sedis</taxon>
        <taxon>Chytridiomycota</taxon>
        <taxon>Chytridiomycota incertae sedis</taxon>
        <taxon>Chytridiomycetes</taxon>
        <taxon>Chytridiales</taxon>
        <taxon>Chytriomycetaceae</taxon>
        <taxon>Rhizoclosmatium</taxon>
    </lineage>
</organism>
<comment type="caution">
    <text evidence="2">The sequence shown here is derived from an EMBL/GenBank/DDBJ whole genome shotgun (WGS) entry which is preliminary data.</text>
</comment>